<accession>A0ABS1UGB1</accession>
<dbReference type="Proteomes" id="UP000661193">
    <property type="component" value="Unassembled WGS sequence"/>
</dbReference>
<dbReference type="InterPro" id="IPR043504">
    <property type="entry name" value="Peptidase_S1_PA_chymotrypsin"/>
</dbReference>
<evidence type="ECO:0008006" key="3">
    <source>
        <dbReference type="Google" id="ProtNLM"/>
    </source>
</evidence>
<protein>
    <recommendedName>
        <fullName evidence="3">Trypsin</fullName>
    </recommendedName>
</protein>
<dbReference type="SUPFAM" id="SSF50494">
    <property type="entry name" value="Trypsin-like serine proteases"/>
    <property type="match status" value="1"/>
</dbReference>
<evidence type="ECO:0000313" key="1">
    <source>
        <dbReference type="EMBL" id="MBL6275381.1"/>
    </source>
</evidence>
<name>A0ABS1UGB1_9ACTN</name>
<evidence type="ECO:0000313" key="2">
    <source>
        <dbReference type="Proteomes" id="UP000661193"/>
    </source>
</evidence>
<dbReference type="RefSeq" id="WP_203220362.1">
    <property type="nucleotide sequence ID" value="NZ_JAETXL010000002.1"/>
</dbReference>
<gene>
    <name evidence="1" type="ORF">JMF97_04310</name>
</gene>
<dbReference type="InterPro" id="IPR009003">
    <property type="entry name" value="Peptidase_S1_PA"/>
</dbReference>
<dbReference type="EMBL" id="JAETXL010000002">
    <property type="protein sequence ID" value="MBL6275381.1"/>
    <property type="molecule type" value="Genomic_DNA"/>
</dbReference>
<comment type="caution">
    <text evidence="1">The sequence shown here is derived from an EMBL/GenBank/DDBJ whole genome shotgun (WGS) entry which is preliminary data.</text>
</comment>
<dbReference type="Gene3D" id="2.40.10.10">
    <property type="entry name" value="Trypsin-like serine proteases"/>
    <property type="match status" value="2"/>
</dbReference>
<reference evidence="1 2" key="1">
    <citation type="submission" date="2021-01" db="EMBL/GenBank/DDBJ databases">
        <title>Genome sequencing of Micromonospora fiedleri MG-37.</title>
        <authorList>
            <person name="Moreland P.E.J."/>
            <person name="Stach J.E.M."/>
        </authorList>
    </citation>
    <scope>NUCLEOTIDE SEQUENCE [LARGE SCALE GENOMIC DNA]</scope>
    <source>
        <strain evidence="1 2">MG-37</strain>
    </source>
</reference>
<sequence length="301" mass="32069">MTVVLDQLTAADGAIFGMDMTGLRLEATDTGWGWGQVYSIVLLSDGSGLEVRTNDPARAASIASRSLSVSALDAADIRYVKGSPVRPADRHSPSAPWQGGIPIRHDVNISGYQCTSAFGVRDRTYNAEYLVTAEHCFSVGNGIEAQGGAGIGRVQQENNPHDAAIINANASSQVWVNDDYVFNFGAAQYSWDGEYVCHSGYTSYPNRCNIVVTHEAVQWDFGDGKGVRLGVEGWQCSGCAAVAKGDSGGPVWAIRSDGVLTSRGIVSGFHTDVDPGRSGEYILWTETPSVLTVLNLSLQTS</sequence>
<proteinExistence type="predicted"/>
<organism evidence="1 2">
    <name type="scientific">Micromonospora fiedleri</name>
    <dbReference type="NCBI Taxonomy" id="1157498"/>
    <lineage>
        <taxon>Bacteria</taxon>
        <taxon>Bacillati</taxon>
        <taxon>Actinomycetota</taxon>
        <taxon>Actinomycetes</taxon>
        <taxon>Micromonosporales</taxon>
        <taxon>Micromonosporaceae</taxon>
        <taxon>Micromonospora</taxon>
    </lineage>
</organism>
<keyword evidence="2" id="KW-1185">Reference proteome</keyword>